<dbReference type="KEGG" id="pchi:PC41400_09005"/>
<organism evidence="1 2">
    <name type="scientific">Paenibacillus chitinolyticus</name>
    <dbReference type="NCBI Taxonomy" id="79263"/>
    <lineage>
        <taxon>Bacteria</taxon>
        <taxon>Bacillati</taxon>
        <taxon>Bacillota</taxon>
        <taxon>Bacilli</taxon>
        <taxon>Bacillales</taxon>
        <taxon>Paenibacillaceae</taxon>
        <taxon>Paenibacillus</taxon>
    </lineage>
</organism>
<proteinExistence type="predicted"/>
<dbReference type="Proteomes" id="UP000288943">
    <property type="component" value="Chromosome"/>
</dbReference>
<gene>
    <name evidence="1" type="ORF">PC41400_09005</name>
</gene>
<accession>A0A410WTV8</accession>
<reference evidence="1 2" key="1">
    <citation type="submission" date="2018-01" db="EMBL/GenBank/DDBJ databases">
        <title>The whole genome sequencing and assembly of Paenibacillus chitinolyticus KCCM 41400 strain.</title>
        <authorList>
            <person name="Kim J.-Y."/>
            <person name="Park M.-K."/>
            <person name="Lee Y.-J."/>
            <person name="Yi H."/>
            <person name="Bahn Y.-S."/>
            <person name="Kim J.F."/>
            <person name="Lee D.-W."/>
        </authorList>
    </citation>
    <scope>NUCLEOTIDE SEQUENCE [LARGE SCALE GENOMIC DNA]</scope>
    <source>
        <strain evidence="1 2">KCCM 41400</strain>
    </source>
</reference>
<evidence type="ECO:0000313" key="1">
    <source>
        <dbReference type="EMBL" id="QAV17792.1"/>
    </source>
</evidence>
<evidence type="ECO:0000313" key="2">
    <source>
        <dbReference type="Proteomes" id="UP000288943"/>
    </source>
</evidence>
<name>A0A410WTV8_9BACL</name>
<sequence>MKSGDKTIELEQKHVTVYNMTVDEFHAYFVSELEFGCIILDLVTGVITAHYRTIMIGMVEVLGDKCE</sequence>
<dbReference type="EMBL" id="CP026520">
    <property type="protein sequence ID" value="QAV17792.1"/>
    <property type="molecule type" value="Genomic_DNA"/>
</dbReference>
<protein>
    <submittedName>
        <fullName evidence="1">Uncharacterized protein</fullName>
    </submittedName>
</protein>
<dbReference type="AlphaFoldDB" id="A0A410WTV8"/>